<evidence type="ECO:0000313" key="3">
    <source>
        <dbReference type="WBParaSite" id="ALUE_0000122501-mRNA-1"/>
    </source>
</evidence>
<evidence type="ECO:0000313" key="2">
    <source>
        <dbReference type="Proteomes" id="UP000036681"/>
    </source>
</evidence>
<protein>
    <submittedName>
        <fullName evidence="3">Secreted protein</fullName>
    </submittedName>
</protein>
<name>A0A0M3HI80_ASCLU</name>
<organism evidence="2 3">
    <name type="scientific">Ascaris lumbricoides</name>
    <name type="common">Giant roundworm</name>
    <dbReference type="NCBI Taxonomy" id="6252"/>
    <lineage>
        <taxon>Eukaryota</taxon>
        <taxon>Metazoa</taxon>
        <taxon>Ecdysozoa</taxon>
        <taxon>Nematoda</taxon>
        <taxon>Chromadorea</taxon>
        <taxon>Rhabditida</taxon>
        <taxon>Spirurina</taxon>
        <taxon>Ascaridomorpha</taxon>
        <taxon>Ascaridoidea</taxon>
        <taxon>Ascarididae</taxon>
        <taxon>Ascaris</taxon>
    </lineage>
</organism>
<dbReference type="WBParaSite" id="ALUE_0000122501-mRNA-1">
    <property type="protein sequence ID" value="ALUE_0000122501-mRNA-1"/>
    <property type="gene ID" value="ALUE_0000122501"/>
</dbReference>
<sequence length="147" mass="16915">MMTYHNTRMFLVAQFAMLINGTFAHLFAPPAHPPRCEIGHCKKWLMVVLVILSPSFPPKQFGKVIEFVFDATNSCTAVGGKALTSFTYLSDSRQHLTWMNTREQFDKYFQSSLFDYNSQVQVPVYYSISLITEAEKKREKAGRLQTF</sequence>
<feature type="chain" id="PRO_5005656398" evidence="1">
    <location>
        <begin position="25"/>
        <end position="147"/>
    </location>
</feature>
<keyword evidence="1" id="KW-0732">Signal</keyword>
<evidence type="ECO:0000256" key="1">
    <source>
        <dbReference type="SAM" id="SignalP"/>
    </source>
</evidence>
<keyword evidence="2" id="KW-1185">Reference proteome</keyword>
<dbReference type="Proteomes" id="UP000036681">
    <property type="component" value="Unplaced"/>
</dbReference>
<feature type="signal peptide" evidence="1">
    <location>
        <begin position="1"/>
        <end position="24"/>
    </location>
</feature>
<dbReference type="AlphaFoldDB" id="A0A0M3HI80"/>
<accession>A0A0M3HI80</accession>
<proteinExistence type="predicted"/>
<reference evidence="3" key="1">
    <citation type="submission" date="2017-02" db="UniProtKB">
        <authorList>
            <consortium name="WormBaseParasite"/>
        </authorList>
    </citation>
    <scope>IDENTIFICATION</scope>
</reference>